<organism evidence="3">
    <name type="scientific">Gongylonema pulchrum</name>
    <dbReference type="NCBI Taxonomy" id="637853"/>
    <lineage>
        <taxon>Eukaryota</taxon>
        <taxon>Metazoa</taxon>
        <taxon>Ecdysozoa</taxon>
        <taxon>Nematoda</taxon>
        <taxon>Chromadorea</taxon>
        <taxon>Rhabditida</taxon>
        <taxon>Spirurina</taxon>
        <taxon>Spiruromorpha</taxon>
        <taxon>Spiruroidea</taxon>
        <taxon>Gongylonematidae</taxon>
        <taxon>Gongylonema</taxon>
    </lineage>
</organism>
<dbReference type="Proteomes" id="UP000271098">
    <property type="component" value="Unassembled WGS sequence"/>
</dbReference>
<evidence type="ECO:0000313" key="2">
    <source>
        <dbReference type="Proteomes" id="UP000271098"/>
    </source>
</evidence>
<name>A0A183CX62_9BILA</name>
<evidence type="ECO:0000313" key="1">
    <source>
        <dbReference type="EMBL" id="VDK29290.1"/>
    </source>
</evidence>
<keyword evidence="2" id="KW-1185">Reference proteome</keyword>
<proteinExistence type="predicted"/>
<reference evidence="1 2" key="2">
    <citation type="submission" date="2018-11" db="EMBL/GenBank/DDBJ databases">
        <authorList>
            <consortium name="Pathogen Informatics"/>
        </authorList>
    </citation>
    <scope>NUCLEOTIDE SEQUENCE [LARGE SCALE GENOMIC DNA]</scope>
</reference>
<dbReference type="EMBL" id="UYRT01001157">
    <property type="protein sequence ID" value="VDK29290.1"/>
    <property type="molecule type" value="Genomic_DNA"/>
</dbReference>
<dbReference type="WBParaSite" id="GPUH_0000105301-mRNA-1">
    <property type="protein sequence ID" value="GPUH_0000105301-mRNA-1"/>
    <property type="gene ID" value="GPUH_0000105301"/>
</dbReference>
<evidence type="ECO:0000313" key="3">
    <source>
        <dbReference type="WBParaSite" id="GPUH_0000105301-mRNA-1"/>
    </source>
</evidence>
<dbReference type="AlphaFoldDB" id="A0A183CX62"/>
<gene>
    <name evidence="1" type="ORF">GPUH_LOCUS1053</name>
</gene>
<accession>A0A183CX62</accession>
<sequence length="256" mass="29560">MGVAAVIRGTNDEQNPGRDDFSDRYCFSVRSTPFDAMSKEILLSCSSVLLRSNDQRPTPAAVSLQSSDLAPPTQVSNCELLFVLMKFVLFTRHIISWVYRYTDEFLRLDSASLGKIPADREKRKEWILRLFPVFYDAFALINKEFGFGRRFRVCVSWDEWMIMNTINLMRGNYNCQADEAIVPFSQYDEKELYERVGRGRGRMSRTIHRFMELFGASNTLSPSKFVTGFRSAVLSSQLTFQVPLRRSRLEMHLLIG</sequence>
<protein>
    <submittedName>
        <fullName evidence="3">HECT domain-containing protein</fullName>
    </submittedName>
</protein>
<reference evidence="3" key="1">
    <citation type="submission" date="2016-06" db="UniProtKB">
        <authorList>
            <consortium name="WormBaseParasite"/>
        </authorList>
    </citation>
    <scope>IDENTIFICATION</scope>
</reference>